<dbReference type="InterPro" id="IPR013783">
    <property type="entry name" value="Ig-like_fold"/>
</dbReference>
<evidence type="ECO:0000256" key="3">
    <source>
        <dbReference type="ARBA" id="ARBA00022989"/>
    </source>
</evidence>
<feature type="signal peptide" evidence="8">
    <location>
        <begin position="1"/>
        <end position="24"/>
    </location>
</feature>
<evidence type="ECO:0000256" key="8">
    <source>
        <dbReference type="SAM" id="SignalP"/>
    </source>
</evidence>
<accession>A0ABM1SB35</accession>
<dbReference type="InterPro" id="IPR003599">
    <property type="entry name" value="Ig_sub"/>
</dbReference>
<feature type="domain" description="Ig-like" evidence="9">
    <location>
        <begin position="36"/>
        <end position="137"/>
    </location>
</feature>
<evidence type="ECO:0000256" key="6">
    <source>
        <dbReference type="SAM" id="MobiDB-lite"/>
    </source>
</evidence>
<keyword evidence="5" id="KW-1015">Disulfide bond</keyword>
<dbReference type="Pfam" id="PF08205">
    <property type="entry name" value="C2-set_2"/>
    <property type="match status" value="1"/>
</dbReference>
<dbReference type="Gene3D" id="2.60.40.10">
    <property type="entry name" value="Immunoglobulins"/>
    <property type="match status" value="5"/>
</dbReference>
<feature type="transmembrane region" description="Helical" evidence="7">
    <location>
        <begin position="649"/>
        <end position="671"/>
    </location>
</feature>
<evidence type="ECO:0000256" key="7">
    <source>
        <dbReference type="SAM" id="Phobius"/>
    </source>
</evidence>
<dbReference type="Pfam" id="PF07686">
    <property type="entry name" value="V-set"/>
    <property type="match status" value="1"/>
</dbReference>
<keyword evidence="2 7" id="KW-0812">Transmembrane</keyword>
<feature type="domain" description="Ig-like" evidence="9">
    <location>
        <begin position="142"/>
        <end position="241"/>
    </location>
</feature>
<dbReference type="GeneID" id="106458793"/>
<feature type="domain" description="Ig-like" evidence="9">
    <location>
        <begin position="248"/>
        <end position="342"/>
    </location>
</feature>
<dbReference type="InterPro" id="IPR003598">
    <property type="entry name" value="Ig_sub2"/>
</dbReference>
<evidence type="ECO:0000256" key="1">
    <source>
        <dbReference type="ARBA" id="ARBA00004167"/>
    </source>
</evidence>
<comment type="subcellular location">
    <subcellularLocation>
        <location evidence="1">Membrane</location>
        <topology evidence="1">Single-pass membrane protein</topology>
    </subcellularLocation>
</comment>
<organism evidence="10 11">
    <name type="scientific">Limulus polyphemus</name>
    <name type="common">Atlantic horseshoe crab</name>
    <dbReference type="NCBI Taxonomy" id="6850"/>
    <lineage>
        <taxon>Eukaryota</taxon>
        <taxon>Metazoa</taxon>
        <taxon>Ecdysozoa</taxon>
        <taxon>Arthropoda</taxon>
        <taxon>Chelicerata</taxon>
        <taxon>Merostomata</taxon>
        <taxon>Xiphosura</taxon>
        <taxon>Limulidae</taxon>
        <taxon>Limulus</taxon>
    </lineage>
</organism>
<dbReference type="SMART" id="SM00408">
    <property type="entry name" value="IGc2"/>
    <property type="match status" value="4"/>
</dbReference>
<dbReference type="PANTHER" id="PTHR23278">
    <property type="entry name" value="SIDESTEP PROTEIN"/>
    <property type="match status" value="1"/>
</dbReference>
<dbReference type="InterPro" id="IPR013106">
    <property type="entry name" value="Ig_V-set"/>
</dbReference>
<dbReference type="CDD" id="cd00096">
    <property type="entry name" value="Ig"/>
    <property type="match status" value="1"/>
</dbReference>
<dbReference type="PROSITE" id="PS50835">
    <property type="entry name" value="IG_LIKE"/>
    <property type="match status" value="5"/>
</dbReference>
<dbReference type="RefSeq" id="XP_022240840.1">
    <property type="nucleotide sequence ID" value="XM_022385132.1"/>
</dbReference>
<protein>
    <submittedName>
        <fullName evidence="11">Hemicentin-1-like</fullName>
    </submittedName>
</protein>
<gene>
    <name evidence="11" type="primary">LOC106458793</name>
</gene>
<reference evidence="11" key="1">
    <citation type="submission" date="2025-08" db="UniProtKB">
        <authorList>
            <consortium name="RefSeq"/>
        </authorList>
    </citation>
    <scope>IDENTIFICATION</scope>
    <source>
        <tissue evidence="11">Muscle</tissue>
    </source>
</reference>
<name>A0ABM1SB35_LIMPO</name>
<feature type="domain" description="Ig-like" evidence="9">
    <location>
        <begin position="443"/>
        <end position="520"/>
    </location>
</feature>
<feature type="domain" description="Ig-like" evidence="9">
    <location>
        <begin position="347"/>
        <end position="439"/>
    </location>
</feature>
<dbReference type="PANTHER" id="PTHR23278:SF19">
    <property type="entry name" value="OBSCURIN"/>
    <property type="match status" value="1"/>
</dbReference>
<dbReference type="SUPFAM" id="SSF48726">
    <property type="entry name" value="Immunoglobulin"/>
    <property type="match status" value="5"/>
</dbReference>
<evidence type="ECO:0000313" key="11">
    <source>
        <dbReference type="RefSeq" id="XP_022240840.1"/>
    </source>
</evidence>
<dbReference type="Pfam" id="PF13927">
    <property type="entry name" value="Ig_3"/>
    <property type="match status" value="1"/>
</dbReference>
<dbReference type="InterPro" id="IPR013162">
    <property type="entry name" value="CD80_C2-set"/>
</dbReference>
<dbReference type="SMART" id="SM00409">
    <property type="entry name" value="IG"/>
    <property type="match status" value="4"/>
</dbReference>
<feature type="chain" id="PRO_5045194199" evidence="8">
    <location>
        <begin position="25"/>
        <end position="837"/>
    </location>
</feature>
<sequence length="837" mass="93691">MSRRGARRTVLNLLVTVIFRSVFCGEETKLVIAISGLKTSLPCNITPKIDDDSPALVLWYKDKSPTPIYTLDARKIPFDQARHSSVDHLSSRAHVLMTTNPPGSLELDPVRESDEGAYRCRVDFKKERTRYTDSKLKVIVPPEKPVINNEKGQVLRSLIGPYNERDRLVLRCEAEGGNPSPSLTWWRESVLLDDTYVHVTNERKVVNELSINSLQRHDLMAALSCQAKNNNISKPLTTTVTVDMNFRPLVVEVQTEDQIFSAGRSTQIVCKAVGSRPAAVITWWSGETRLKNTKASVSVDGNVTTSYLAFCPSSEDDGKTIICRAENPFIADSAVQEEKILTVYYVPKVNVNIPRHLTDAVVKRGHDIFFECHAIANPPVSEIGWMFEGRELHTNKSEGIIVTNHSLVLQGVTRNKKGLYTCVATNVEGKGESEPVLLRIQFPPVCKSKQKVYGAVLDEPVTIYCDVDAEPPEVKFRWSFNGSKDAEDTLTFESNLTSSLATYIPKQQHQYVVLLCWAENEVGPQKDPCVYKIIPSDVPKKPLSCTVNNRTTGTLEVACPEGYSGRFKQQFIFEVYNTALKKLEKNVTSFDPFFTAHDLPPGTLFLISVYSFDQKGKTDNWTTEVSTLLNSNQYISVPETYWFETLKPVLVYFFAITGGLIIMIQIIVLGVKLRKRQNNKRKSAAANNGEENREESITFKNSGECYTPPSMLEDERCPDLIPEIRSTLEGESCIFSDTLRKSCIPKDATQVRCISMSDSRGSGQINFIYPSTLPSLEERKRPSLDSCALQIATCTVHGLSQESELGVKVLPSSPFLRRVIQGEVTELAISEERNTEV</sequence>
<feature type="region of interest" description="Disordered" evidence="6">
    <location>
        <begin position="680"/>
        <end position="710"/>
    </location>
</feature>
<proteinExistence type="predicted"/>
<keyword evidence="8" id="KW-0732">Signal</keyword>
<keyword evidence="3 7" id="KW-1133">Transmembrane helix</keyword>
<evidence type="ECO:0000259" key="9">
    <source>
        <dbReference type="PROSITE" id="PS50835"/>
    </source>
</evidence>
<evidence type="ECO:0000256" key="2">
    <source>
        <dbReference type="ARBA" id="ARBA00022692"/>
    </source>
</evidence>
<evidence type="ECO:0000256" key="4">
    <source>
        <dbReference type="ARBA" id="ARBA00023136"/>
    </source>
</evidence>
<dbReference type="InterPro" id="IPR036179">
    <property type="entry name" value="Ig-like_dom_sf"/>
</dbReference>
<dbReference type="InterPro" id="IPR007110">
    <property type="entry name" value="Ig-like_dom"/>
</dbReference>
<evidence type="ECO:0000256" key="5">
    <source>
        <dbReference type="ARBA" id="ARBA00023157"/>
    </source>
</evidence>
<keyword evidence="4 7" id="KW-0472">Membrane</keyword>
<keyword evidence="10" id="KW-1185">Reference proteome</keyword>
<dbReference type="Proteomes" id="UP000694941">
    <property type="component" value="Unplaced"/>
</dbReference>
<evidence type="ECO:0000313" key="10">
    <source>
        <dbReference type="Proteomes" id="UP000694941"/>
    </source>
</evidence>